<gene>
    <name evidence="2" type="ORF">BKA14_006167</name>
</gene>
<feature type="region of interest" description="Disordered" evidence="1">
    <location>
        <begin position="1"/>
        <end position="21"/>
    </location>
</feature>
<evidence type="ECO:0000313" key="3">
    <source>
        <dbReference type="Proteomes" id="UP000542742"/>
    </source>
</evidence>
<dbReference type="Proteomes" id="UP000542742">
    <property type="component" value="Unassembled WGS sequence"/>
</dbReference>
<protein>
    <submittedName>
        <fullName evidence="2">Uncharacterized protein</fullName>
    </submittedName>
</protein>
<sequence length="294" mass="31684">MALKHHGFLTPTDRREWQPEPEAVGVGPDGTAFAVWPHRRQPDRKQVTAHAGGTGIVTSATVETELKVSFVQPLPGGQFLLAAARGRAGASPNAQIWTSEGHLVRAGYLGDAIEEILTTPSGDLWIGYFDEAMGGSGPQAHGLVRFTHELVPDWLYPADDALPAVFDCYALNVAGESAYCCPYTDFHLISITGNVPRDLGPAPHRSAHSLLMRNAQGALIGGWGPEYDLVTPLRPGGQGVEPAGRQCRIVLPDGTEAQRVRYTGRGSVLHAIARNNWYSVMLDDIAEVAQADRH</sequence>
<keyword evidence="3" id="KW-1185">Reference proteome</keyword>
<organism evidence="2 3">
    <name type="scientific">Paractinoplanes abujensis</name>
    <dbReference type="NCBI Taxonomy" id="882441"/>
    <lineage>
        <taxon>Bacteria</taxon>
        <taxon>Bacillati</taxon>
        <taxon>Actinomycetota</taxon>
        <taxon>Actinomycetes</taxon>
        <taxon>Micromonosporales</taxon>
        <taxon>Micromonosporaceae</taxon>
        <taxon>Paractinoplanes</taxon>
    </lineage>
</organism>
<reference evidence="2 3" key="1">
    <citation type="submission" date="2020-08" db="EMBL/GenBank/DDBJ databases">
        <title>Sequencing the genomes of 1000 actinobacteria strains.</title>
        <authorList>
            <person name="Klenk H.-P."/>
        </authorList>
    </citation>
    <scope>NUCLEOTIDE SEQUENCE [LARGE SCALE GENOMIC DNA]</scope>
    <source>
        <strain evidence="2 3">DSM 45518</strain>
    </source>
</reference>
<comment type="caution">
    <text evidence="2">The sequence shown here is derived from an EMBL/GenBank/DDBJ whole genome shotgun (WGS) entry which is preliminary data.</text>
</comment>
<dbReference type="EMBL" id="JACHMF010000001">
    <property type="protein sequence ID" value="MBB4696019.1"/>
    <property type="molecule type" value="Genomic_DNA"/>
</dbReference>
<accession>A0A7W7CWZ8</accession>
<name>A0A7W7CWZ8_9ACTN</name>
<dbReference type="RefSeq" id="WP_184954293.1">
    <property type="nucleotide sequence ID" value="NZ_BOMC01000057.1"/>
</dbReference>
<proteinExistence type="predicted"/>
<dbReference type="AlphaFoldDB" id="A0A7W7CWZ8"/>
<evidence type="ECO:0000256" key="1">
    <source>
        <dbReference type="SAM" id="MobiDB-lite"/>
    </source>
</evidence>
<evidence type="ECO:0000313" key="2">
    <source>
        <dbReference type="EMBL" id="MBB4696019.1"/>
    </source>
</evidence>